<reference evidence="1" key="1">
    <citation type="submission" date="2014-09" db="EMBL/GenBank/DDBJ databases">
        <authorList>
            <person name="Magalhaes I.L.F."/>
            <person name="Oliveira U."/>
            <person name="Santos F.R."/>
            <person name="Vidigal T.H.D.A."/>
            <person name="Brescovit A.D."/>
            <person name="Santos A.J."/>
        </authorList>
    </citation>
    <scope>NUCLEOTIDE SEQUENCE</scope>
    <source>
        <tissue evidence="1">Shoot tissue taken approximately 20 cm above the soil surface</tissue>
    </source>
</reference>
<reference evidence="1" key="2">
    <citation type="journal article" date="2015" name="Data Brief">
        <title>Shoot transcriptome of the giant reed, Arundo donax.</title>
        <authorList>
            <person name="Barrero R.A."/>
            <person name="Guerrero F.D."/>
            <person name="Moolhuijzen P."/>
            <person name="Goolsby J.A."/>
            <person name="Tidwell J."/>
            <person name="Bellgard S.E."/>
            <person name="Bellgard M.I."/>
        </authorList>
    </citation>
    <scope>NUCLEOTIDE SEQUENCE</scope>
    <source>
        <tissue evidence="1">Shoot tissue taken approximately 20 cm above the soil surface</tissue>
    </source>
</reference>
<sequence length="19" mass="2153">MEGKSHMLVEVKPLILLKS</sequence>
<dbReference type="EMBL" id="GBRH01281047">
    <property type="protein sequence ID" value="JAD16848.1"/>
    <property type="molecule type" value="Transcribed_RNA"/>
</dbReference>
<proteinExistence type="predicted"/>
<evidence type="ECO:0000313" key="1">
    <source>
        <dbReference type="EMBL" id="JAD16848.1"/>
    </source>
</evidence>
<accession>A0A0A8XVR2</accession>
<name>A0A0A8XVR2_ARUDO</name>
<dbReference type="AlphaFoldDB" id="A0A0A8XVR2"/>
<organism evidence="1">
    <name type="scientific">Arundo donax</name>
    <name type="common">Giant reed</name>
    <name type="synonym">Donax arundinaceus</name>
    <dbReference type="NCBI Taxonomy" id="35708"/>
    <lineage>
        <taxon>Eukaryota</taxon>
        <taxon>Viridiplantae</taxon>
        <taxon>Streptophyta</taxon>
        <taxon>Embryophyta</taxon>
        <taxon>Tracheophyta</taxon>
        <taxon>Spermatophyta</taxon>
        <taxon>Magnoliopsida</taxon>
        <taxon>Liliopsida</taxon>
        <taxon>Poales</taxon>
        <taxon>Poaceae</taxon>
        <taxon>PACMAD clade</taxon>
        <taxon>Arundinoideae</taxon>
        <taxon>Arundineae</taxon>
        <taxon>Arundo</taxon>
    </lineage>
</organism>
<protein>
    <submittedName>
        <fullName evidence="1">Uncharacterized protein</fullName>
    </submittedName>
</protein>